<name>A0A1M7REJ4_9ACTN</name>
<gene>
    <name evidence="7" type="ORF">SAMN05443668_110307</name>
</gene>
<keyword evidence="4" id="KW-0788">Thiol protease</keyword>
<dbReference type="PRINTS" id="PR01217">
    <property type="entry name" value="PRICHEXTENSN"/>
</dbReference>
<dbReference type="Gene3D" id="3.90.1720.10">
    <property type="entry name" value="endopeptidase domain like (from Nostoc punctiforme)"/>
    <property type="match status" value="1"/>
</dbReference>
<comment type="similarity">
    <text evidence="1">Belongs to the peptidase C40 family.</text>
</comment>
<evidence type="ECO:0000256" key="4">
    <source>
        <dbReference type="ARBA" id="ARBA00022807"/>
    </source>
</evidence>
<dbReference type="Pfam" id="PF00877">
    <property type="entry name" value="NLPC_P60"/>
    <property type="match status" value="1"/>
</dbReference>
<evidence type="ECO:0000313" key="8">
    <source>
        <dbReference type="Proteomes" id="UP000184440"/>
    </source>
</evidence>
<keyword evidence="3" id="KW-0378">Hydrolase</keyword>
<feature type="domain" description="NlpC/P60" evidence="6">
    <location>
        <begin position="147"/>
        <end position="269"/>
    </location>
</feature>
<evidence type="ECO:0000256" key="3">
    <source>
        <dbReference type="ARBA" id="ARBA00022801"/>
    </source>
</evidence>
<reference evidence="7 8" key="1">
    <citation type="submission" date="2016-11" db="EMBL/GenBank/DDBJ databases">
        <authorList>
            <person name="Jaros S."/>
            <person name="Januszkiewicz K."/>
            <person name="Wedrychowicz H."/>
        </authorList>
    </citation>
    <scope>NUCLEOTIDE SEQUENCE [LARGE SCALE GENOMIC DNA]</scope>
    <source>
        <strain evidence="7 8">DSM 46144</strain>
    </source>
</reference>
<accession>A0A1M7REJ4</accession>
<dbReference type="AlphaFoldDB" id="A0A1M7REJ4"/>
<feature type="compositionally biased region" description="Low complexity" evidence="5">
    <location>
        <begin position="277"/>
        <end position="292"/>
    </location>
</feature>
<sequence length="365" mass="38621">MSNEHTAAADQLGEAARALVTARADVDRWTRNSYIDAARRPAGLATDPRNRMFGQQAPAAGAPLANLRAAEATHRAATDELTRAATAALRQQQRVLELATDLDQRGKALQQLRKAHQPTLVAARRQQEVTDAASAARYLRDADGRAGKAAVKAVEFALAQRGKPYEWGAEGPDRYDCSGLVQTAYAHAGIRLPRTARPQYRATPRVSITALLPGDLLFFATDKSDWNTIHHVALYLGQGRMLHAPTTGDVVRIAPVWWAEFYAATRVVPAATPPATTPRATPRATPKATPTRTPTPTPTRTPSASPVPTTPPPSTPTPSATSPGPTTPPAATPPPSPTPTSAAPDPTPSATPPPVIPTNQPSATP</sequence>
<dbReference type="PANTHER" id="PTHR47359">
    <property type="entry name" value="PEPTIDOGLYCAN DL-ENDOPEPTIDASE CWLO"/>
    <property type="match status" value="1"/>
</dbReference>
<protein>
    <submittedName>
        <fullName evidence="7">NlpC/P60 family protein</fullName>
    </submittedName>
</protein>
<feature type="compositionally biased region" description="Pro residues" evidence="5">
    <location>
        <begin position="325"/>
        <end position="338"/>
    </location>
</feature>
<proteinExistence type="inferred from homology"/>
<dbReference type="PROSITE" id="PS51935">
    <property type="entry name" value="NLPC_P60"/>
    <property type="match status" value="1"/>
</dbReference>
<evidence type="ECO:0000256" key="2">
    <source>
        <dbReference type="ARBA" id="ARBA00022670"/>
    </source>
</evidence>
<evidence type="ECO:0000256" key="1">
    <source>
        <dbReference type="ARBA" id="ARBA00007074"/>
    </source>
</evidence>
<feature type="region of interest" description="Disordered" evidence="5">
    <location>
        <begin position="272"/>
        <end position="365"/>
    </location>
</feature>
<dbReference type="InterPro" id="IPR051794">
    <property type="entry name" value="PG_Endopeptidase_C40"/>
</dbReference>
<dbReference type="SUPFAM" id="SSF54001">
    <property type="entry name" value="Cysteine proteinases"/>
    <property type="match status" value="1"/>
</dbReference>
<dbReference type="InterPro" id="IPR038765">
    <property type="entry name" value="Papain-like_cys_pep_sf"/>
</dbReference>
<evidence type="ECO:0000256" key="5">
    <source>
        <dbReference type="SAM" id="MobiDB-lite"/>
    </source>
</evidence>
<keyword evidence="2" id="KW-0645">Protease</keyword>
<organism evidence="7 8">
    <name type="scientific">Cryptosporangium aurantiacum</name>
    <dbReference type="NCBI Taxonomy" id="134849"/>
    <lineage>
        <taxon>Bacteria</taxon>
        <taxon>Bacillati</taxon>
        <taxon>Actinomycetota</taxon>
        <taxon>Actinomycetes</taxon>
        <taxon>Cryptosporangiales</taxon>
        <taxon>Cryptosporangiaceae</taxon>
        <taxon>Cryptosporangium</taxon>
    </lineage>
</organism>
<dbReference type="GO" id="GO:0006508">
    <property type="term" value="P:proteolysis"/>
    <property type="evidence" value="ECO:0007669"/>
    <property type="project" value="UniProtKB-KW"/>
</dbReference>
<evidence type="ECO:0000259" key="6">
    <source>
        <dbReference type="PROSITE" id="PS51935"/>
    </source>
</evidence>
<dbReference type="Proteomes" id="UP000184440">
    <property type="component" value="Unassembled WGS sequence"/>
</dbReference>
<dbReference type="InterPro" id="IPR000064">
    <property type="entry name" value="NLP_P60_dom"/>
</dbReference>
<dbReference type="PANTHER" id="PTHR47359:SF3">
    <property type="entry name" value="NLP_P60 DOMAIN-CONTAINING PROTEIN-RELATED"/>
    <property type="match status" value="1"/>
</dbReference>
<dbReference type="EMBL" id="FRCS01000010">
    <property type="protein sequence ID" value="SHN44654.1"/>
    <property type="molecule type" value="Genomic_DNA"/>
</dbReference>
<feature type="compositionally biased region" description="Pro residues" evidence="5">
    <location>
        <begin position="345"/>
        <end position="356"/>
    </location>
</feature>
<dbReference type="STRING" id="134849.SAMN05443668_110307"/>
<evidence type="ECO:0000313" key="7">
    <source>
        <dbReference type="EMBL" id="SHN44654.1"/>
    </source>
</evidence>
<keyword evidence="8" id="KW-1185">Reference proteome</keyword>
<dbReference type="GO" id="GO:0008234">
    <property type="term" value="F:cysteine-type peptidase activity"/>
    <property type="evidence" value="ECO:0007669"/>
    <property type="project" value="UniProtKB-KW"/>
</dbReference>